<keyword evidence="2" id="KW-0732">Signal</keyword>
<dbReference type="AlphaFoldDB" id="A0A417Y022"/>
<reference evidence="3 4" key="1">
    <citation type="submission" date="2018-09" db="EMBL/GenBank/DDBJ databases">
        <title>Genome sequencing of Nocardioides immobilis CCTCC AB 2017083 for comparison to Nocardioides silvaticus.</title>
        <authorList>
            <person name="Li C."/>
            <person name="Wang G."/>
        </authorList>
    </citation>
    <scope>NUCLEOTIDE SEQUENCE [LARGE SCALE GENOMIC DNA]</scope>
    <source>
        <strain evidence="3 4">CCTCC AB 2017083</strain>
    </source>
</reference>
<dbReference type="RefSeq" id="WP_118926391.1">
    <property type="nucleotide sequence ID" value="NZ_QXGH01000020.1"/>
</dbReference>
<feature type="region of interest" description="Disordered" evidence="1">
    <location>
        <begin position="23"/>
        <end position="42"/>
    </location>
</feature>
<protein>
    <recommendedName>
        <fullName evidence="5">Lipoprotein</fullName>
    </recommendedName>
</protein>
<organism evidence="3 4">
    <name type="scientific">Nocardioides immobilis</name>
    <dbReference type="NCBI Taxonomy" id="2049295"/>
    <lineage>
        <taxon>Bacteria</taxon>
        <taxon>Bacillati</taxon>
        <taxon>Actinomycetota</taxon>
        <taxon>Actinomycetes</taxon>
        <taxon>Propionibacteriales</taxon>
        <taxon>Nocardioidaceae</taxon>
        <taxon>Nocardioides</taxon>
    </lineage>
</organism>
<gene>
    <name evidence="3" type="ORF">D0Z08_16760</name>
</gene>
<evidence type="ECO:0000313" key="3">
    <source>
        <dbReference type="EMBL" id="RHW25979.1"/>
    </source>
</evidence>
<feature type="signal peptide" evidence="2">
    <location>
        <begin position="1"/>
        <end position="18"/>
    </location>
</feature>
<dbReference type="EMBL" id="QXGH01000020">
    <property type="protein sequence ID" value="RHW25979.1"/>
    <property type="molecule type" value="Genomic_DNA"/>
</dbReference>
<proteinExistence type="predicted"/>
<evidence type="ECO:0000256" key="1">
    <source>
        <dbReference type="SAM" id="MobiDB-lite"/>
    </source>
</evidence>
<name>A0A417Y022_9ACTN</name>
<dbReference type="OrthoDB" id="9883294at2"/>
<keyword evidence="4" id="KW-1185">Reference proteome</keyword>
<comment type="caution">
    <text evidence="3">The sequence shown here is derived from an EMBL/GenBank/DDBJ whole genome shotgun (WGS) entry which is preliminary data.</text>
</comment>
<sequence>MRRSRTVAVLGVASAVLAACGSDPGEDAGNPGASDDAPDGNGILVTTSDDQTLEFTDFVVSCEPTHEDDGVRWDTAVRAIAGAGDGDPMTDRDVPAMIIEADAAVADGSTVALPHHNKGGQKHTFVSVFITHAGPATELSSAVEETAGEIELVSAGCDPAPHLEVRMDATLHSEYIDGGTVTAVGTVSAPD</sequence>
<dbReference type="PROSITE" id="PS51257">
    <property type="entry name" value="PROKAR_LIPOPROTEIN"/>
    <property type="match status" value="1"/>
</dbReference>
<evidence type="ECO:0008006" key="5">
    <source>
        <dbReference type="Google" id="ProtNLM"/>
    </source>
</evidence>
<evidence type="ECO:0000313" key="4">
    <source>
        <dbReference type="Proteomes" id="UP000283644"/>
    </source>
</evidence>
<dbReference type="Proteomes" id="UP000283644">
    <property type="component" value="Unassembled WGS sequence"/>
</dbReference>
<feature type="chain" id="PRO_5019380611" description="Lipoprotein" evidence="2">
    <location>
        <begin position="19"/>
        <end position="191"/>
    </location>
</feature>
<evidence type="ECO:0000256" key="2">
    <source>
        <dbReference type="SAM" id="SignalP"/>
    </source>
</evidence>
<accession>A0A417Y022</accession>